<sequence length="840" mass="97338">MRSPFRFLDPYTLADKETFFGRDKEIQQLYRQIQRTRLLILYGLSGTGKTSLIQCGLAGKFAGPDWLPIWVRRQTNINESVQAAIRRILPEAEDSSLSIQIRRLYQHFLRPVYLIFDQFEELFILGSPDEQTQFIVNLKTILEEQLPCTVLIVIREEYLGRLYPFEKAIHTLFDFRLRVEPMDYANVKKVLKSSFAKFNISYGNPPDDTRLDDVIQNVSLQRSGIELPYLQVFLDQLYREDFKRTYPGLELSADQQWPPIEITKDEVREFGTIDQVLNRYLDEQIERIQKELIKQQTDLPTNTVRAVLDGFVTDDETKRPVRYNRVNGLIEMETSERNFFPRISDSLLNTCLNELERAKLIRCEPETIELAHDSLAKIIHNRRPDQQREHNNMIRQIRMAMVTYPQTGDYLTRNQVAKFEDVLPKLLPEEVAFYNKSKEFRDAEEYQELAKEKKRNAKLRNRMIAAVVAGSIALFLFLLSIVFALIGDEAMEKQQRLIDAFYFYGDRYALALKKDEDNNKKYGFINKDGDTLISYKYDEAYIFDDYDGYARVKRDNVKYLLDTLKNEHLLALEIKALTDTITALDLHERELSSIHESVFSHPLLKIVLLYSNEIQQLPPQIGKLVNLQTLDLSFNKLTSVPDELGELSDLQSLVLNSNQLESLPERLGELSNLRELYLGDNKLKSLSAGLGQLTNLKRLYIYHNQLTRLPAELSKLINLEELSLGGNKLKNLSVELDQLTNLRILDLSANQLTGWPTKLSKLSNLRELYLGDNQLKSLPAELGQLTNLQILDLSGNQLTGWPDELSNLSNMTYLNLKGTKLSEETITKIKRQFPDCEVEY</sequence>
<proteinExistence type="predicted"/>
<keyword evidence="1" id="KW-0433">Leucine-rich repeat</keyword>
<dbReference type="Pfam" id="PF13855">
    <property type="entry name" value="LRR_8"/>
    <property type="match status" value="1"/>
</dbReference>
<dbReference type="InterPro" id="IPR032675">
    <property type="entry name" value="LRR_dom_sf"/>
</dbReference>
<dbReference type="Pfam" id="PF20703">
    <property type="entry name" value="nSTAND1"/>
    <property type="match status" value="1"/>
</dbReference>
<dbReference type="InterPro" id="IPR001611">
    <property type="entry name" value="Leu-rich_rpt"/>
</dbReference>
<dbReference type="Pfam" id="PF14903">
    <property type="entry name" value="WG_beta_rep"/>
    <property type="match status" value="1"/>
</dbReference>
<dbReference type="eggNOG" id="COG1672">
    <property type="taxonomic scope" value="Bacteria"/>
</dbReference>
<dbReference type="InterPro" id="IPR055414">
    <property type="entry name" value="LRR_R13L4/SHOC2-like"/>
</dbReference>
<dbReference type="Proteomes" id="UP000009309">
    <property type="component" value="Unassembled WGS sequence"/>
</dbReference>
<protein>
    <submittedName>
        <fullName evidence="6">Leucine-rich repeat-containing protein 40</fullName>
    </submittedName>
</protein>
<evidence type="ECO:0000259" key="4">
    <source>
        <dbReference type="Pfam" id="PF20703"/>
    </source>
</evidence>
<dbReference type="SMART" id="SM00364">
    <property type="entry name" value="LRR_BAC"/>
    <property type="match status" value="7"/>
</dbReference>
<dbReference type="Gene3D" id="3.80.10.10">
    <property type="entry name" value="Ribonuclease Inhibitor"/>
    <property type="match status" value="2"/>
</dbReference>
<dbReference type="InterPro" id="IPR032774">
    <property type="entry name" value="WG_beta_rep"/>
</dbReference>
<reference evidence="6 7" key="1">
    <citation type="journal article" date="2012" name="J. Bacteriol.">
        <title>Genome Sequence of the Filamentous Bacterium Fibrisoma limi BUZ 3T.</title>
        <authorList>
            <person name="Filippini M."/>
            <person name="Qi W."/>
            <person name="Jaenicke S."/>
            <person name="Goesmann A."/>
            <person name="Smits T.H."/>
            <person name="Bagheri H.C."/>
        </authorList>
    </citation>
    <scope>NUCLEOTIDE SEQUENCE [LARGE SCALE GENOMIC DNA]</scope>
    <source>
        <strain evidence="7">BUZ 3T</strain>
    </source>
</reference>
<dbReference type="eggNOG" id="COG4886">
    <property type="taxonomic scope" value="Bacteria"/>
</dbReference>
<dbReference type="SMART" id="SM00365">
    <property type="entry name" value="LRR_SD22"/>
    <property type="match status" value="7"/>
</dbReference>
<accession>I2GPE5</accession>
<dbReference type="AlphaFoldDB" id="I2GPE5"/>
<dbReference type="Pfam" id="PF23598">
    <property type="entry name" value="LRR_14"/>
    <property type="match status" value="1"/>
</dbReference>
<dbReference type="OrthoDB" id="1090410at2"/>
<dbReference type="PANTHER" id="PTHR48051:SF1">
    <property type="entry name" value="RAS SUPPRESSOR PROTEIN 1"/>
    <property type="match status" value="1"/>
</dbReference>
<feature type="transmembrane region" description="Helical" evidence="3">
    <location>
        <begin position="463"/>
        <end position="486"/>
    </location>
</feature>
<gene>
    <name evidence="6" type="ORF">BN8_05059</name>
</gene>
<evidence type="ECO:0000313" key="7">
    <source>
        <dbReference type="Proteomes" id="UP000009309"/>
    </source>
</evidence>
<dbReference type="GO" id="GO:0005737">
    <property type="term" value="C:cytoplasm"/>
    <property type="evidence" value="ECO:0007669"/>
    <property type="project" value="TreeGrafter"/>
</dbReference>
<keyword evidence="3" id="KW-0812">Transmembrane</keyword>
<dbReference type="Gene3D" id="3.40.50.300">
    <property type="entry name" value="P-loop containing nucleotide triphosphate hydrolases"/>
    <property type="match status" value="1"/>
</dbReference>
<dbReference type="InterPro" id="IPR049052">
    <property type="entry name" value="nSTAND1"/>
</dbReference>
<dbReference type="EMBL" id="CAIT01000009">
    <property type="protein sequence ID" value="CCH55773.1"/>
    <property type="molecule type" value="Genomic_DNA"/>
</dbReference>
<dbReference type="SUPFAM" id="SSF52540">
    <property type="entry name" value="P-loop containing nucleoside triphosphate hydrolases"/>
    <property type="match status" value="1"/>
</dbReference>
<name>I2GPE5_9BACT</name>
<dbReference type="InterPro" id="IPR003591">
    <property type="entry name" value="Leu-rich_rpt_typical-subtyp"/>
</dbReference>
<dbReference type="InterPro" id="IPR050216">
    <property type="entry name" value="LRR_domain-containing"/>
</dbReference>
<dbReference type="PROSITE" id="PS51450">
    <property type="entry name" value="LRR"/>
    <property type="match status" value="7"/>
</dbReference>
<keyword evidence="3" id="KW-0472">Membrane</keyword>
<dbReference type="RefSeq" id="WP_009284338.1">
    <property type="nucleotide sequence ID" value="NZ_CAIT01000009.1"/>
</dbReference>
<evidence type="ECO:0000259" key="5">
    <source>
        <dbReference type="Pfam" id="PF23598"/>
    </source>
</evidence>
<evidence type="ECO:0000256" key="2">
    <source>
        <dbReference type="ARBA" id="ARBA00022737"/>
    </source>
</evidence>
<dbReference type="PRINTS" id="PR00019">
    <property type="entry name" value="LEURICHRPT"/>
</dbReference>
<comment type="caution">
    <text evidence="6">The sequence shown here is derived from an EMBL/GenBank/DDBJ whole genome shotgun (WGS) entry which is preliminary data.</text>
</comment>
<keyword evidence="2" id="KW-0677">Repeat</keyword>
<dbReference type="SUPFAM" id="SSF52058">
    <property type="entry name" value="L domain-like"/>
    <property type="match status" value="1"/>
</dbReference>
<dbReference type="InterPro" id="IPR027417">
    <property type="entry name" value="P-loop_NTPase"/>
</dbReference>
<feature type="domain" description="Disease resistance R13L4/SHOC-2-like LRR" evidence="5">
    <location>
        <begin position="643"/>
        <end position="750"/>
    </location>
</feature>
<dbReference type="PANTHER" id="PTHR48051">
    <property type="match status" value="1"/>
</dbReference>
<evidence type="ECO:0000256" key="3">
    <source>
        <dbReference type="SAM" id="Phobius"/>
    </source>
</evidence>
<organism evidence="6 7">
    <name type="scientific">Fibrisoma limi BUZ 3</name>
    <dbReference type="NCBI Taxonomy" id="1185876"/>
    <lineage>
        <taxon>Bacteria</taxon>
        <taxon>Pseudomonadati</taxon>
        <taxon>Bacteroidota</taxon>
        <taxon>Cytophagia</taxon>
        <taxon>Cytophagales</taxon>
        <taxon>Spirosomataceae</taxon>
        <taxon>Fibrisoma</taxon>
    </lineage>
</organism>
<feature type="domain" description="Novel STAND NTPase 1" evidence="4">
    <location>
        <begin position="4"/>
        <end position="401"/>
    </location>
</feature>
<evidence type="ECO:0000313" key="6">
    <source>
        <dbReference type="EMBL" id="CCH55773.1"/>
    </source>
</evidence>
<dbReference type="STRING" id="1185876.BN8_05059"/>
<dbReference type="SMART" id="SM00369">
    <property type="entry name" value="LRR_TYP"/>
    <property type="match status" value="8"/>
</dbReference>
<keyword evidence="7" id="KW-1185">Reference proteome</keyword>
<evidence type="ECO:0000256" key="1">
    <source>
        <dbReference type="ARBA" id="ARBA00022614"/>
    </source>
</evidence>
<keyword evidence="3" id="KW-1133">Transmembrane helix</keyword>